<dbReference type="PANTHER" id="PTHR25466:SF14">
    <property type="entry name" value="BUTYROPHILIN SUBFAMILY 2 MEMBER A2-LIKE-RELATED"/>
    <property type="match status" value="1"/>
</dbReference>
<keyword evidence="13" id="KW-1185">Reference proteome</keyword>
<dbReference type="AlphaFoldDB" id="A0ABD0MFR0"/>
<keyword evidence="2" id="KW-1003">Cell membrane</keyword>
<evidence type="ECO:0008006" key="14">
    <source>
        <dbReference type="Google" id="ProtNLM"/>
    </source>
</evidence>
<keyword evidence="7" id="KW-1015">Disulfide bond</keyword>
<name>A0ABD0MFR0_CIRMR</name>
<keyword evidence="10" id="KW-0393">Immunoglobulin domain</keyword>
<evidence type="ECO:0000256" key="5">
    <source>
        <dbReference type="ARBA" id="ARBA00022989"/>
    </source>
</evidence>
<comment type="caution">
    <text evidence="12">The sequence shown here is derived from an EMBL/GenBank/DDBJ whole genome shotgun (WGS) entry which is preliminary data.</text>
</comment>
<dbReference type="InterPro" id="IPR051713">
    <property type="entry name" value="T-cell_Activation_Regulation"/>
</dbReference>
<dbReference type="Gene3D" id="2.60.40.10">
    <property type="entry name" value="Immunoglobulins"/>
    <property type="match status" value="1"/>
</dbReference>
<organism evidence="12 13">
    <name type="scientific">Cirrhinus mrigala</name>
    <name type="common">Mrigala</name>
    <dbReference type="NCBI Taxonomy" id="683832"/>
    <lineage>
        <taxon>Eukaryota</taxon>
        <taxon>Metazoa</taxon>
        <taxon>Chordata</taxon>
        <taxon>Craniata</taxon>
        <taxon>Vertebrata</taxon>
        <taxon>Euteleostomi</taxon>
        <taxon>Actinopterygii</taxon>
        <taxon>Neopterygii</taxon>
        <taxon>Teleostei</taxon>
        <taxon>Ostariophysi</taxon>
        <taxon>Cypriniformes</taxon>
        <taxon>Cyprinidae</taxon>
        <taxon>Labeoninae</taxon>
        <taxon>Labeonini</taxon>
        <taxon>Cirrhinus</taxon>
    </lineage>
</organism>
<dbReference type="InterPro" id="IPR013783">
    <property type="entry name" value="Ig-like_fold"/>
</dbReference>
<keyword evidence="9" id="KW-0325">Glycoprotein</keyword>
<keyword evidence="5" id="KW-1133">Transmembrane helix</keyword>
<evidence type="ECO:0000313" key="13">
    <source>
        <dbReference type="Proteomes" id="UP001529510"/>
    </source>
</evidence>
<evidence type="ECO:0000256" key="1">
    <source>
        <dbReference type="ARBA" id="ARBA00004251"/>
    </source>
</evidence>
<feature type="non-terminal residue" evidence="12">
    <location>
        <position position="131"/>
    </location>
</feature>
<dbReference type="GO" id="GO:0005886">
    <property type="term" value="C:plasma membrane"/>
    <property type="evidence" value="ECO:0007669"/>
    <property type="project" value="UniProtKB-SubCell"/>
</dbReference>
<keyword evidence="8" id="KW-0675">Receptor</keyword>
<keyword evidence="6" id="KW-0472">Membrane</keyword>
<keyword evidence="3" id="KW-0812">Transmembrane</keyword>
<evidence type="ECO:0000256" key="10">
    <source>
        <dbReference type="ARBA" id="ARBA00023319"/>
    </source>
</evidence>
<evidence type="ECO:0000256" key="8">
    <source>
        <dbReference type="ARBA" id="ARBA00023170"/>
    </source>
</evidence>
<evidence type="ECO:0000256" key="2">
    <source>
        <dbReference type="ARBA" id="ARBA00022475"/>
    </source>
</evidence>
<keyword evidence="4 11" id="KW-0732">Signal</keyword>
<evidence type="ECO:0000256" key="4">
    <source>
        <dbReference type="ARBA" id="ARBA00022729"/>
    </source>
</evidence>
<evidence type="ECO:0000256" key="9">
    <source>
        <dbReference type="ARBA" id="ARBA00023180"/>
    </source>
</evidence>
<sequence length="131" mass="14829">MSVNIDSCCFIFVIAVLIKKASLDVTVVGFTGRSVILPCSSAEHGLKLQDISVLWRDKDDVKIYDLIEGKASVEKQGPRYKNRAETFPEEYERGNCSIKLINLTRKDEGDFSYFIIHSSYSKQGTVRLFIN</sequence>
<protein>
    <recommendedName>
        <fullName evidence="14">Immunoglobulin V-set domain-containing protein</fullName>
    </recommendedName>
</protein>
<dbReference type="SUPFAM" id="SSF48726">
    <property type="entry name" value="Immunoglobulin"/>
    <property type="match status" value="1"/>
</dbReference>
<dbReference type="PANTHER" id="PTHR25466">
    <property type="entry name" value="T-LYMPHOCYTE ACTIVATION ANTIGEN"/>
    <property type="match status" value="1"/>
</dbReference>
<feature type="signal peptide" evidence="11">
    <location>
        <begin position="1"/>
        <end position="23"/>
    </location>
</feature>
<evidence type="ECO:0000313" key="12">
    <source>
        <dbReference type="EMBL" id="KAL0148639.1"/>
    </source>
</evidence>
<proteinExistence type="predicted"/>
<gene>
    <name evidence="12" type="ORF">M9458_056079</name>
</gene>
<evidence type="ECO:0000256" key="6">
    <source>
        <dbReference type="ARBA" id="ARBA00023136"/>
    </source>
</evidence>
<evidence type="ECO:0000256" key="11">
    <source>
        <dbReference type="SAM" id="SignalP"/>
    </source>
</evidence>
<accession>A0ABD0MFR0</accession>
<evidence type="ECO:0000256" key="7">
    <source>
        <dbReference type="ARBA" id="ARBA00023157"/>
    </source>
</evidence>
<comment type="subcellular location">
    <subcellularLocation>
        <location evidence="1">Cell membrane</location>
        <topology evidence="1">Single-pass type I membrane protein</topology>
    </subcellularLocation>
</comment>
<reference evidence="12 13" key="1">
    <citation type="submission" date="2024-05" db="EMBL/GenBank/DDBJ databases">
        <title>Genome sequencing and assembly of Indian major carp, Cirrhinus mrigala (Hamilton, 1822).</title>
        <authorList>
            <person name="Mohindra V."/>
            <person name="Chowdhury L.M."/>
            <person name="Lal K."/>
            <person name="Jena J.K."/>
        </authorList>
    </citation>
    <scope>NUCLEOTIDE SEQUENCE [LARGE SCALE GENOMIC DNA]</scope>
    <source>
        <strain evidence="12">CM1030</strain>
        <tissue evidence="12">Blood</tissue>
    </source>
</reference>
<dbReference type="Proteomes" id="UP001529510">
    <property type="component" value="Unassembled WGS sequence"/>
</dbReference>
<feature type="chain" id="PRO_5044753975" description="Immunoglobulin V-set domain-containing protein" evidence="11">
    <location>
        <begin position="24"/>
        <end position="131"/>
    </location>
</feature>
<dbReference type="InterPro" id="IPR036179">
    <property type="entry name" value="Ig-like_dom_sf"/>
</dbReference>
<dbReference type="EMBL" id="JAMKFB020000701">
    <property type="protein sequence ID" value="KAL0148639.1"/>
    <property type="molecule type" value="Genomic_DNA"/>
</dbReference>
<evidence type="ECO:0000256" key="3">
    <source>
        <dbReference type="ARBA" id="ARBA00022692"/>
    </source>
</evidence>